<dbReference type="Proteomes" id="UP000006562">
    <property type="component" value="Chromosome"/>
</dbReference>
<evidence type="ECO:0000313" key="2">
    <source>
        <dbReference type="Proteomes" id="UP000006562"/>
    </source>
</evidence>
<reference evidence="2" key="2">
    <citation type="journal article" date="2011" name="J. Biotechnol.">
        <title>Genome sequence of B. amyloliquefaciens type strain DSM7(T) reveals differences to plant-associated B. amyloliquefaciens FZB42.</title>
        <authorList>
            <person name="Ruckert C."/>
            <person name="Blom J."/>
            <person name="Chen X."/>
            <person name="Reva O."/>
            <person name="Borriss R."/>
        </authorList>
    </citation>
    <scope>NUCLEOTIDE SEQUENCE [LARGE SCALE GENOMIC DNA]</scope>
    <source>
        <strain evidence="2">DSM 7</strain>
    </source>
</reference>
<gene>
    <name evidence="1" type="primary">yndG2</name>
    <name evidence="1" type="ordered locus">BAMF_1902</name>
</gene>
<protein>
    <submittedName>
        <fullName evidence="1">YndG</fullName>
    </submittedName>
</protein>
<name>A0A9P1NHN8_BACAS</name>
<reference evidence="1 2" key="1">
    <citation type="journal article" date="2011" name="Int. J. Syst. Evol. Microbiol.">
        <title>Relationship of Bacillus amyloliquefaciens clades associated with strains DSM 7T and FZB42T: a proposal for Bacillus amyloliquefaciens subsp. amyloliquefaciens subsp. nov. and Bacillus amyloliquefaciens subsp. plantarum subsp. nov. based on complete genome sequence comparisons.</title>
        <authorList>
            <person name="Borriss R."/>
            <person name="Chen X.H."/>
            <person name="Rueckert C."/>
            <person name="Blom J."/>
            <person name="Becker A."/>
            <person name="Baumgarth B."/>
            <person name="Fan B."/>
            <person name="Pukall R."/>
            <person name="Schumann P."/>
            <person name="Sproer C."/>
            <person name="Junge H."/>
            <person name="Vater J."/>
            <person name="Puhler A."/>
            <person name="Klenk H.P."/>
        </authorList>
    </citation>
    <scope>NUCLEOTIDE SEQUENCE [LARGE SCALE GENOMIC DNA]</scope>
    <source>
        <strain evidence="2">DSM 7</strain>
    </source>
</reference>
<accession>A0A9P1NHN8</accession>
<dbReference type="AlphaFoldDB" id="A0A9P1NHN8"/>
<sequence length="45" mass="5178">MGDKRPQSSERVSALAFASDHPLSLIKEGRGYWKYIERDNGNIHF</sequence>
<keyword evidence="2" id="KW-1185">Reference proteome</keyword>
<proteinExistence type="predicted"/>
<organism evidence="1 2">
    <name type="scientific">Bacillus amyloliquefaciens (strain ATCC 23350 / DSM 7 / BCRC 11601 / CCUG 28519 / NBRC 15535 / NRRL B-14393 / F)</name>
    <dbReference type="NCBI Taxonomy" id="692420"/>
    <lineage>
        <taxon>Bacteria</taxon>
        <taxon>Bacillati</taxon>
        <taxon>Bacillota</taxon>
        <taxon>Bacilli</taxon>
        <taxon>Bacillales</taxon>
        <taxon>Bacillaceae</taxon>
        <taxon>Bacillus</taxon>
        <taxon>Bacillus amyloliquefaciens group</taxon>
    </lineage>
</organism>
<dbReference type="EMBL" id="FN597644">
    <property type="protein sequence ID" value="CBI43028.1"/>
    <property type="molecule type" value="Genomic_DNA"/>
</dbReference>
<evidence type="ECO:0000313" key="1">
    <source>
        <dbReference type="EMBL" id="CBI43028.1"/>
    </source>
</evidence>
<dbReference type="KEGG" id="bao:BAMF_1902"/>